<evidence type="ECO:0000256" key="4">
    <source>
        <dbReference type="ARBA" id="ARBA00022801"/>
    </source>
</evidence>
<dbReference type="InterPro" id="IPR036075">
    <property type="entry name" value="ARMT-1-like_metal-bd_sf"/>
</dbReference>
<dbReference type="GO" id="GO:0046872">
    <property type="term" value="F:metal ion binding"/>
    <property type="evidence" value="ECO:0007669"/>
    <property type="project" value="UniProtKB-UniRule"/>
</dbReference>
<dbReference type="GO" id="GO:0103026">
    <property type="term" value="F:fructose-1-phosphatase activity"/>
    <property type="evidence" value="ECO:0007669"/>
    <property type="project" value="RHEA"/>
</dbReference>
<dbReference type="InterPro" id="IPR039763">
    <property type="entry name" value="ARMT1"/>
</dbReference>
<proteinExistence type="inferred from homology"/>
<evidence type="ECO:0000259" key="8">
    <source>
        <dbReference type="Pfam" id="PF01937"/>
    </source>
</evidence>
<comment type="cofactor">
    <cofactor evidence="7">
        <name>Mn(2+)</name>
        <dbReference type="ChEBI" id="CHEBI:29035"/>
    </cofactor>
    <cofactor evidence="7">
        <name>Ni(2+)</name>
        <dbReference type="ChEBI" id="CHEBI:49786"/>
    </cofactor>
</comment>
<feature type="domain" description="Damage-control phosphatase ARMT1-like metal-binding" evidence="8">
    <location>
        <begin position="36"/>
        <end position="394"/>
    </location>
</feature>
<evidence type="ECO:0000256" key="2">
    <source>
        <dbReference type="ARBA" id="ARBA00009519"/>
    </source>
</evidence>
<evidence type="ECO:0000256" key="3">
    <source>
        <dbReference type="ARBA" id="ARBA00022723"/>
    </source>
</evidence>
<name>F0WXS4_9STRA</name>
<dbReference type="AlphaFoldDB" id="F0WXS4"/>
<dbReference type="GO" id="GO:0006974">
    <property type="term" value="P:DNA damage response"/>
    <property type="evidence" value="ECO:0007669"/>
    <property type="project" value="TreeGrafter"/>
</dbReference>
<dbReference type="EC" id="3.1.3.-" evidence="7"/>
<dbReference type="Pfam" id="PF01937">
    <property type="entry name" value="ARMT1-like_dom"/>
    <property type="match status" value="1"/>
</dbReference>
<keyword evidence="3 7" id="KW-0479">Metal-binding</keyword>
<evidence type="ECO:0000256" key="7">
    <source>
        <dbReference type="RuleBase" id="RU367030"/>
    </source>
</evidence>
<comment type="catalytic activity">
    <reaction evidence="6 7">
        <text>beta-D-fructose 6-phosphate = dihydroxyacetone + D-glyceraldehyde 3-phosphate</text>
        <dbReference type="Rhea" id="RHEA:28002"/>
        <dbReference type="ChEBI" id="CHEBI:16016"/>
        <dbReference type="ChEBI" id="CHEBI:57634"/>
        <dbReference type="ChEBI" id="CHEBI:59776"/>
    </reaction>
</comment>
<sequence>MGLARNMNISAEYQSLLQEYELIWTTPKCPFAHESFRSRLPELVRRVIESNRTRLSPKQRQSLIQLTNDMQQDCPLSNSLALIDCAESNSKEDDYFRNLIENEDYTWLDAPWFLTELYLFYLILVVTQYFETRIDPFHPFKFDELQDATTWMLLDTALSVSDHSELSSAEKLRTLLKFDLWGNKADGCYKQVQDTMKGENVTLAMDDDLIIANDTDRVLQHLEHCDNRKEIHFINDNCGTELFMDLVLADYFLSNLACSAVVFHTKLNPMYISDAIPTDVLEHIQAMQRSDRTENIQRLGHRLSEYINQGKFRVRPDIFWNQYHFYYEMPTSVLEQFSSSKVSLVLIKGDLNYRRLLGDRMWPATISMRSAVPYFPVSFVALRTLKSDPIVGIDPKVLPSLTSDEKWRVNGVRGVIQSVLC</sequence>
<organism evidence="9">
    <name type="scientific">Albugo laibachii Nc14</name>
    <dbReference type="NCBI Taxonomy" id="890382"/>
    <lineage>
        <taxon>Eukaryota</taxon>
        <taxon>Sar</taxon>
        <taxon>Stramenopiles</taxon>
        <taxon>Oomycota</taxon>
        <taxon>Peronosporomycetes</taxon>
        <taxon>Albuginales</taxon>
        <taxon>Albuginaceae</taxon>
        <taxon>Albugo</taxon>
    </lineage>
</organism>
<comment type="domain">
    <text evidence="7">Subfamily III proteins have a conserved RTxK motif about 40-50 residues from the C-terminus; the threonine may be replaced by serine or cysteine.</text>
</comment>
<dbReference type="EMBL" id="FR824408">
    <property type="protein sequence ID" value="CCA26272.1"/>
    <property type="molecule type" value="Genomic_DNA"/>
</dbReference>
<evidence type="ECO:0000256" key="1">
    <source>
        <dbReference type="ARBA" id="ARBA00001326"/>
    </source>
</evidence>
<gene>
    <name evidence="9" type="primary">AlNc14C363G11011</name>
    <name evidence="9" type="ORF">ALNC14_124160</name>
</gene>
<dbReference type="InterPro" id="IPR002791">
    <property type="entry name" value="ARMT1-like_metal-bd"/>
</dbReference>
<dbReference type="Gene3D" id="1.20.930.60">
    <property type="match status" value="1"/>
</dbReference>
<protein>
    <recommendedName>
        <fullName evidence="7">Sugar phosphate phosphatase</fullName>
        <ecNumber evidence="7">3.1.3.-</ecNumber>
    </recommendedName>
</protein>
<reference evidence="9" key="1">
    <citation type="journal article" date="2011" name="PLoS Biol.">
        <title>Gene gain and loss during evolution of obligate parasitism in the white rust pathogen of Arabidopsis thaliana.</title>
        <authorList>
            <person name="Kemen E."/>
            <person name="Gardiner A."/>
            <person name="Schultz-Larsen T."/>
            <person name="Kemen A.C."/>
            <person name="Balmuth A.L."/>
            <person name="Robert-Seilaniantz A."/>
            <person name="Bailey K."/>
            <person name="Holub E."/>
            <person name="Studholme D.J."/>
            <person name="Maclean D."/>
            <person name="Jones J.D."/>
        </authorList>
    </citation>
    <scope>NUCLEOTIDE SEQUENCE</scope>
</reference>
<reference evidence="9" key="2">
    <citation type="submission" date="2011-02" db="EMBL/GenBank/DDBJ databases">
        <authorList>
            <person name="MacLean D."/>
        </authorList>
    </citation>
    <scope>NUCLEOTIDE SEQUENCE</scope>
</reference>
<dbReference type="Gene3D" id="3.40.50.10880">
    <property type="entry name" value="Uncharacterised protein PF01937, DUF89, domain 3"/>
    <property type="match status" value="1"/>
</dbReference>
<dbReference type="GO" id="GO:0097023">
    <property type="term" value="F:fructose 6-phosphate aldolase activity"/>
    <property type="evidence" value="ECO:0007669"/>
    <property type="project" value="RHEA"/>
</dbReference>
<evidence type="ECO:0000256" key="6">
    <source>
        <dbReference type="ARBA" id="ARBA00048809"/>
    </source>
</evidence>
<comment type="catalytic activity">
    <reaction evidence="1 7">
        <text>beta-D-fructose 1-phosphate + H2O = D-fructose + phosphate</text>
        <dbReference type="Rhea" id="RHEA:35603"/>
        <dbReference type="ChEBI" id="CHEBI:15377"/>
        <dbReference type="ChEBI" id="CHEBI:37721"/>
        <dbReference type="ChEBI" id="CHEBI:43474"/>
        <dbReference type="ChEBI" id="CHEBI:138881"/>
    </reaction>
</comment>
<dbReference type="PANTHER" id="PTHR12260">
    <property type="entry name" value="DAMAGE-CONTROL PHOSPHATASE ARMT1"/>
    <property type="match status" value="1"/>
</dbReference>
<dbReference type="GO" id="GO:0005634">
    <property type="term" value="C:nucleus"/>
    <property type="evidence" value="ECO:0007669"/>
    <property type="project" value="TreeGrafter"/>
</dbReference>
<dbReference type="SUPFAM" id="SSF111321">
    <property type="entry name" value="AF1104-like"/>
    <property type="match status" value="1"/>
</dbReference>
<dbReference type="HOGENOM" id="CLU_030117_3_0_1"/>
<dbReference type="PANTHER" id="PTHR12260:SF6">
    <property type="entry name" value="DAMAGE-CONTROL PHOSPHATASE ARMT1"/>
    <property type="match status" value="1"/>
</dbReference>
<comment type="function">
    <text evidence="7">Metal-dependent phosphatase that shows phosphatase activity against several substrates, including fructose-1-phosphate and fructose-6-phosphate. Its preference for fructose-1-phosphate, a strong glycating agent that causes DNA damage rather than a canonical yeast metabolite, suggests a damage-control function in hexose phosphate metabolism.</text>
</comment>
<evidence type="ECO:0000256" key="5">
    <source>
        <dbReference type="ARBA" id="ARBA00023211"/>
    </source>
</evidence>
<comment type="similarity">
    <text evidence="2 7">Belongs to the damage-control phosphatase family. Sugar phosphate phosphatase III subfamily.</text>
</comment>
<keyword evidence="5 7" id="KW-0464">Manganese</keyword>
<evidence type="ECO:0000313" key="9">
    <source>
        <dbReference type="EMBL" id="CCA26272.1"/>
    </source>
</evidence>
<keyword evidence="4 7" id="KW-0378">Hydrolase</keyword>
<accession>F0WXS4</accession>